<dbReference type="InterPro" id="IPR029058">
    <property type="entry name" value="AB_hydrolase_fold"/>
</dbReference>
<proteinExistence type="inferred from homology"/>
<feature type="domain" description="Alpha/beta hydrolase fold-3" evidence="4">
    <location>
        <begin position="74"/>
        <end position="273"/>
    </location>
</feature>
<gene>
    <name evidence="5" type="ORF">SAMN04488056_104105</name>
</gene>
<dbReference type="GO" id="GO:0016787">
    <property type="term" value="F:hydrolase activity"/>
    <property type="evidence" value="ECO:0007669"/>
    <property type="project" value="UniProtKB-KW"/>
</dbReference>
<feature type="active site" evidence="3">
    <location>
        <position position="146"/>
    </location>
</feature>
<dbReference type="SUPFAM" id="SSF53474">
    <property type="entry name" value="alpha/beta-Hydrolases"/>
    <property type="match status" value="1"/>
</dbReference>
<dbReference type="Gene3D" id="3.40.50.1820">
    <property type="entry name" value="alpha/beta hydrolase"/>
    <property type="match status" value="1"/>
</dbReference>
<dbReference type="PANTHER" id="PTHR48081">
    <property type="entry name" value="AB HYDROLASE SUPERFAMILY PROTEIN C4A8.06C"/>
    <property type="match status" value="1"/>
</dbReference>
<dbReference type="PROSITE" id="PS01174">
    <property type="entry name" value="LIPASE_GDXG_SER"/>
    <property type="match status" value="1"/>
</dbReference>
<keyword evidence="2" id="KW-0378">Hydrolase</keyword>
<dbReference type="Proteomes" id="UP000199236">
    <property type="component" value="Unassembled WGS sequence"/>
</dbReference>
<evidence type="ECO:0000259" key="4">
    <source>
        <dbReference type="Pfam" id="PF07859"/>
    </source>
</evidence>
<evidence type="ECO:0000256" key="3">
    <source>
        <dbReference type="PROSITE-ProRule" id="PRU10038"/>
    </source>
</evidence>
<organism evidence="5 6">
    <name type="scientific">Cohaesibacter marisflavi</name>
    <dbReference type="NCBI Taxonomy" id="655353"/>
    <lineage>
        <taxon>Bacteria</taxon>
        <taxon>Pseudomonadati</taxon>
        <taxon>Pseudomonadota</taxon>
        <taxon>Alphaproteobacteria</taxon>
        <taxon>Hyphomicrobiales</taxon>
        <taxon>Cohaesibacteraceae</taxon>
    </lineage>
</organism>
<dbReference type="AlphaFoldDB" id="A0A1I5FM09"/>
<dbReference type="InterPro" id="IPR050300">
    <property type="entry name" value="GDXG_lipolytic_enzyme"/>
</dbReference>
<name>A0A1I5FM09_9HYPH</name>
<dbReference type="OrthoDB" id="9806180at2"/>
<accession>A0A1I5FM09</accession>
<sequence length="300" mass="33590">MVGKPDKALLDYVARFSYYPDPDANEPLDVSREKYTDARRSLVGRHDDKITIVDMDFGRRFTPEIIKAGPRKLILYIHGGGWRNCNVITHASAMADLAVLSEREVFGLSYPLAPEHTHPAAIDAVCAKIEKIAAEENCEIALAGDSAGANLALAAALRLRDAKKPVRIFALLLYYGCYRRLYDTRSHKAYGDGSNGLATAWMRALWNFYLPDDADPTYADLTDAEMHDLPPVYLCEAECDCLADDSRWLAGKLMEAGVKHYYDVYKSVVHGFIHYSKYYDPSYKALKSAGRFLAMLDDQA</sequence>
<dbReference type="InterPro" id="IPR013094">
    <property type="entry name" value="AB_hydrolase_3"/>
</dbReference>
<dbReference type="RefSeq" id="WP_090071553.1">
    <property type="nucleotide sequence ID" value="NZ_FOVR01000004.1"/>
</dbReference>
<reference evidence="5 6" key="1">
    <citation type="submission" date="2016-10" db="EMBL/GenBank/DDBJ databases">
        <authorList>
            <person name="de Groot N.N."/>
        </authorList>
    </citation>
    <scope>NUCLEOTIDE SEQUENCE [LARGE SCALE GENOMIC DNA]</scope>
    <source>
        <strain evidence="5 6">CGMCC 1.9157</strain>
    </source>
</reference>
<dbReference type="Pfam" id="PF07859">
    <property type="entry name" value="Abhydrolase_3"/>
    <property type="match status" value="1"/>
</dbReference>
<evidence type="ECO:0000313" key="6">
    <source>
        <dbReference type="Proteomes" id="UP000199236"/>
    </source>
</evidence>
<comment type="similarity">
    <text evidence="1">Belongs to the 'GDXG' lipolytic enzyme family.</text>
</comment>
<dbReference type="InterPro" id="IPR033140">
    <property type="entry name" value="Lipase_GDXG_put_SER_AS"/>
</dbReference>
<dbReference type="STRING" id="655353.SAMN04488056_104105"/>
<evidence type="ECO:0000256" key="2">
    <source>
        <dbReference type="ARBA" id="ARBA00022801"/>
    </source>
</evidence>
<protein>
    <submittedName>
        <fullName evidence="5">Acetyl esterase</fullName>
    </submittedName>
</protein>
<dbReference type="EMBL" id="FOVR01000004">
    <property type="protein sequence ID" value="SFO24653.1"/>
    <property type="molecule type" value="Genomic_DNA"/>
</dbReference>
<keyword evidence="6" id="KW-1185">Reference proteome</keyword>
<evidence type="ECO:0000256" key="1">
    <source>
        <dbReference type="ARBA" id="ARBA00010515"/>
    </source>
</evidence>
<evidence type="ECO:0000313" key="5">
    <source>
        <dbReference type="EMBL" id="SFO24653.1"/>
    </source>
</evidence>